<gene>
    <name evidence="3" type="ORF">COT49_01775</name>
</gene>
<evidence type="ECO:0000259" key="2">
    <source>
        <dbReference type="PROSITE" id="PS51782"/>
    </source>
</evidence>
<evidence type="ECO:0000313" key="4">
    <source>
        <dbReference type="Proteomes" id="UP000230340"/>
    </source>
</evidence>
<keyword evidence="1" id="KW-1133">Transmembrane helix</keyword>
<reference evidence="4" key="1">
    <citation type="submission" date="2017-09" db="EMBL/GenBank/DDBJ databases">
        <title>Depth-based differentiation of microbial function through sediment-hosted aquifers and enrichment of novel symbionts in the deep terrestrial subsurface.</title>
        <authorList>
            <person name="Probst A.J."/>
            <person name="Ladd B."/>
            <person name="Jarett J.K."/>
            <person name="Geller-Mcgrath D.E."/>
            <person name="Sieber C.M.K."/>
            <person name="Emerson J.B."/>
            <person name="Anantharaman K."/>
            <person name="Thomas B.C."/>
            <person name="Malmstrom R."/>
            <person name="Stieglmeier M."/>
            <person name="Klingl A."/>
            <person name="Woyke T."/>
            <person name="Ryan C.M."/>
            <person name="Banfield J.F."/>
        </authorList>
    </citation>
    <scope>NUCLEOTIDE SEQUENCE [LARGE SCALE GENOMIC DNA]</scope>
</reference>
<dbReference type="CDD" id="cd12797">
    <property type="entry name" value="M23_peptidase"/>
    <property type="match status" value="1"/>
</dbReference>
<dbReference type="SMART" id="SM00257">
    <property type="entry name" value="LysM"/>
    <property type="match status" value="2"/>
</dbReference>
<dbReference type="Pfam" id="PF01551">
    <property type="entry name" value="Peptidase_M23"/>
    <property type="match status" value="1"/>
</dbReference>
<dbReference type="PANTHER" id="PTHR21666:SF270">
    <property type="entry name" value="MUREIN HYDROLASE ACTIVATOR ENVC"/>
    <property type="match status" value="1"/>
</dbReference>
<dbReference type="GO" id="GO:0004222">
    <property type="term" value="F:metalloendopeptidase activity"/>
    <property type="evidence" value="ECO:0007669"/>
    <property type="project" value="TreeGrafter"/>
</dbReference>
<proteinExistence type="predicted"/>
<dbReference type="AlphaFoldDB" id="A0A2H0XG84"/>
<dbReference type="InterPro" id="IPR016047">
    <property type="entry name" value="M23ase_b-sheet_dom"/>
</dbReference>
<dbReference type="PANTHER" id="PTHR21666">
    <property type="entry name" value="PEPTIDASE-RELATED"/>
    <property type="match status" value="1"/>
</dbReference>
<name>A0A2H0XG84_UNCKA</name>
<dbReference type="Gene3D" id="3.10.350.10">
    <property type="entry name" value="LysM domain"/>
    <property type="match status" value="2"/>
</dbReference>
<dbReference type="InterPro" id="IPR050570">
    <property type="entry name" value="Cell_wall_metabolism_enzyme"/>
</dbReference>
<evidence type="ECO:0000313" key="3">
    <source>
        <dbReference type="EMBL" id="PIS23138.1"/>
    </source>
</evidence>
<keyword evidence="1" id="KW-0812">Transmembrane</keyword>
<sequence length="397" mass="43873">MIPFAFWKKDNSSLSFSQVRAGRTRKIRAKTRLVWEFLVFLLFYIYLKITRLGKLIIFLAISSPIAFSFVKFFLTRKLIWGRGRLVKPFVSLSVALATMTVFLTGGVFQYEFVTANYQPESFVSGVGYIIPQRITATTVLPSGRVRDAEIEYEIKSGDTLSSVGQEFGVTVETLRFANNITDPNSLKIGQKITVPPVSGVIHTVKSGDTLETLAKKYAVATQAIADFNYLNEPFSLSTGQKLIIPDAKIPTPVPTAPSPGTTYNLSAYATIPYAGSGREGGGNFIWPTRYHAITQYFSWYHPAIDIGIVSPIYASDAGTVVRSGWWANGYGFAVQIDHGNGFVTTYAHMSKLYVSVGDEVDQGTEIGMMGSTGRSTGPHTHFTIQYYGKFQNPLDYL</sequence>
<dbReference type="PROSITE" id="PS51782">
    <property type="entry name" value="LYSM"/>
    <property type="match status" value="2"/>
</dbReference>
<dbReference type="CDD" id="cd00118">
    <property type="entry name" value="LysM"/>
    <property type="match status" value="2"/>
</dbReference>
<dbReference type="Proteomes" id="UP000230340">
    <property type="component" value="Unassembled WGS sequence"/>
</dbReference>
<feature type="domain" description="LysM" evidence="2">
    <location>
        <begin position="200"/>
        <end position="244"/>
    </location>
</feature>
<accession>A0A2H0XG84</accession>
<feature type="domain" description="LysM" evidence="2">
    <location>
        <begin position="150"/>
        <end position="194"/>
    </location>
</feature>
<dbReference type="InterPro" id="IPR011055">
    <property type="entry name" value="Dup_hybrid_motif"/>
</dbReference>
<dbReference type="InterPro" id="IPR036779">
    <property type="entry name" value="LysM_dom_sf"/>
</dbReference>
<keyword evidence="1" id="KW-0472">Membrane</keyword>
<dbReference type="EMBL" id="PEYT01000012">
    <property type="protein sequence ID" value="PIS23138.1"/>
    <property type="molecule type" value="Genomic_DNA"/>
</dbReference>
<evidence type="ECO:0000256" key="1">
    <source>
        <dbReference type="SAM" id="Phobius"/>
    </source>
</evidence>
<dbReference type="SUPFAM" id="SSF51261">
    <property type="entry name" value="Duplicated hybrid motif"/>
    <property type="match status" value="1"/>
</dbReference>
<dbReference type="InterPro" id="IPR018392">
    <property type="entry name" value="LysM"/>
</dbReference>
<dbReference type="Gene3D" id="2.70.70.10">
    <property type="entry name" value="Glucose Permease (Domain IIA)"/>
    <property type="match status" value="1"/>
</dbReference>
<organism evidence="3 4">
    <name type="scientific">candidate division WWE3 bacterium CG08_land_8_20_14_0_20_40_13</name>
    <dbReference type="NCBI Taxonomy" id="1975084"/>
    <lineage>
        <taxon>Bacteria</taxon>
        <taxon>Katanobacteria</taxon>
    </lineage>
</organism>
<feature type="transmembrane region" description="Helical" evidence="1">
    <location>
        <begin position="55"/>
        <end position="74"/>
    </location>
</feature>
<dbReference type="Pfam" id="PF01476">
    <property type="entry name" value="LysM"/>
    <property type="match status" value="2"/>
</dbReference>
<feature type="transmembrane region" description="Helical" evidence="1">
    <location>
        <begin position="33"/>
        <end position="49"/>
    </location>
</feature>
<feature type="transmembrane region" description="Helical" evidence="1">
    <location>
        <begin position="86"/>
        <end position="108"/>
    </location>
</feature>
<protein>
    <recommendedName>
        <fullName evidence="2">LysM domain-containing protein</fullName>
    </recommendedName>
</protein>
<comment type="caution">
    <text evidence="3">The sequence shown here is derived from an EMBL/GenBank/DDBJ whole genome shotgun (WGS) entry which is preliminary data.</text>
</comment>